<keyword evidence="2" id="KW-0547">Nucleotide-binding</keyword>
<evidence type="ECO:0000259" key="1">
    <source>
        <dbReference type="Pfam" id="PF13304"/>
    </source>
</evidence>
<evidence type="ECO:0000313" key="2">
    <source>
        <dbReference type="EMBL" id="PSU95744.1"/>
    </source>
</evidence>
<feature type="domain" description="ATPase AAA-type core" evidence="1">
    <location>
        <begin position="51"/>
        <end position="365"/>
    </location>
</feature>
<dbReference type="PANTHER" id="PTHR40396">
    <property type="entry name" value="ATPASE-LIKE PROTEIN"/>
    <property type="match status" value="1"/>
</dbReference>
<gene>
    <name evidence="2" type="ORF">C9J27_17890</name>
</gene>
<organism evidence="2 3">
    <name type="scientific">Photobacterium kishitanii</name>
    <dbReference type="NCBI Taxonomy" id="318456"/>
    <lineage>
        <taxon>Bacteria</taxon>
        <taxon>Pseudomonadati</taxon>
        <taxon>Pseudomonadota</taxon>
        <taxon>Gammaproteobacteria</taxon>
        <taxon>Vibrionales</taxon>
        <taxon>Vibrionaceae</taxon>
        <taxon>Photobacterium</taxon>
    </lineage>
</organism>
<dbReference type="Pfam" id="PF13304">
    <property type="entry name" value="AAA_21"/>
    <property type="match status" value="1"/>
</dbReference>
<name>A0A2T3KEH8_9GAMM</name>
<dbReference type="GO" id="GO:0016887">
    <property type="term" value="F:ATP hydrolysis activity"/>
    <property type="evidence" value="ECO:0007669"/>
    <property type="project" value="InterPro"/>
</dbReference>
<proteinExistence type="predicted"/>
<dbReference type="SUPFAM" id="SSF52540">
    <property type="entry name" value="P-loop containing nucleoside triphosphate hydrolases"/>
    <property type="match status" value="1"/>
</dbReference>
<sequence length="421" mass="49084">MIIRLAVENYMSICSKQVLDMEPSSYTEKSDTNTFEWASENNSQKLLKTSAIYGANASGKSNLISAFSLMRRMIVKSAQWQIDKKLPYHPYKLSKHSRNAPTEFEVEFIENDIKYLYGFSYDQSRILTEYLFAYPKKKAQKWFLRAWDDTDNEYKWEFGRSLAGEKQTWANLTKENSLFLSTAVQLNSVQLKDIFNWFVDQVAISGIDGWSSSYTSKQCNNADNKEKIIQLLKDVDILVDDIQVESEEFHINNLPEEMPSALKEQIAEKLEGEIIYDTKFIRNDEDGQPVPFDMEEESDGTNRFFSFAGPWLDALECGRTLFVDELNSNLHPLLVKHMVQLFHCKKSNPNNAQLIFTTHETSILNQSVFRRDQIWFMQKTNNMSELYALSEFKVRKDFENLEERYLTGSYGALPFIFEREC</sequence>
<dbReference type="EMBL" id="PYNF01000018">
    <property type="protein sequence ID" value="PSU95744.1"/>
    <property type="molecule type" value="Genomic_DNA"/>
</dbReference>
<accession>A0A2T3KEH8</accession>
<dbReference type="InterPro" id="IPR027417">
    <property type="entry name" value="P-loop_NTPase"/>
</dbReference>
<dbReference type="PANTHER" id="PTHR40396:SF1">
    <property type="entry name" value="ATPASE AAA-TYPE CORE DOMAIN-CONTAINING PROTEIN"/>
    <property type="match status" value="1"/>
</dbReference>
<dbReference type="InterPro" id="IPR003959">
    <property type="entry name" value="ATPase_AAA_core"/>
</dbReference>
<evidence type="ECO:0000313" key="3">
    <source>
        <dbReference type="Proteomes" id="UP000241426"/>
    </source>
</evidence>
<dbReference type="GO" id="GO:0005524">
    <property type="term" value="F:ATP binding"/>
    <property type="evidence" value="ECO:0007669"/>
    <property type="project" value="UniProtKB-KW"/>
</dbReference>
<dbReference type="Proteomes" id="UP000241426">
    <property type="component" value="Unassembled WGS sequence"/>
</dbReference>
<keyword evidence="2" id="KW-0067">ATP-binding</keyword>
<dbReference type="AlphaFoldDB" id="A0A2T3KEH8"/>
<reference evidence="2 3" key="1">
    <citation type="submission" date="2018-01" db="EMBL/GenBank/DDBJ databases">
        <title>Whole genome sequencing of Histamine producing bacteria.</title>
        <authorList>
            <person name="Butler K."/>
        </authorList>
    </citation>
    <scope>NUCLEOTIDE SEQUENCE [LARGE SCALE GENOMIC DNA]</scope>
    <source>
        <strain evidence="2 3">FS-7.2</strain>
    </source>
</reference>
<dbReference type="Gene3D" id="3.40.50.300">
    <property type="entry name" value="P-loop containing nucleotide triphosphate hydrolases"/>
    <property type="match status" value="1"/>
</dbReference>
<comment type="caution">
    <text evidence="2">The sequence shown here is derived from an EMBL/GenBank/DDBJ whole genome shotgun (WGS) entry which is preliminary data.</text>
</comment>
<dbReference type="RefSeq" id="WP_107289909.1">
    <property type="nucleotide sequence ID" value="NZ_PYNF01000018.1"/>
</dbReference>
<protein>
    <submittedName>
        <fullName evidence="2">ATP-binding protein</fullName>
    </submittedName>
</protein>